<reference evidence="1" key="2">
    <citation type="journal article" date="2023" name="IMA Fungus">
        <title>Comparative genomic study of the Penicillium genus elucidates a diverse pangenome and 15 lateral gene transfer events.</title>
        <authorList>
            <person name="Petersen C."/>
            <person name="Sorensen T."/>
            <person name="Nielsen M.R."/>
            <person name="Sondergaard T.E."/>
            <person name="Sorensen J.L."/>
            <person name="Fitzpatrick D.A."/>
            <person name="Frisvad J.C."/>
            <person name="Nielsen K.L."/>
        </authorList>
    </citation>
    <scope>NUCLEOTIDE SEQUENCE</scope>
    <source>
        <strain evidence="1">IBT 16849</strain>
    </source>
</reference>
<proteinExistence type="predicted"/>
<sequence length="135" mass="15581">MPSATNKGGSSTQLHLAMERLLMELKVSLQTLFDEPQGKRFELMAQSSHALSSTGAIWHRKPEYHNSSYLGFQYTKRRMMMMPTVFNNGLLIMPTHDKPGYAWVIGARFNHRSIEVTFTEAERLKDKDIRSMFKL</sequence>
<organism evidence="1 2">
    <name type="scientific">Penicillium cf. griseofulvum</name>
    <dbReference type="NCBI Taxonomy" id="2972120"/>
    <lineage>
        <taxon>Eukaryota</taxon>
        <taxon>Fungi</taxon>
        <taxon>Dikarya</taxon>
        <taxon>Ascomycota</taxon>
        <taxon>Pezizomycotina</taxon>
        <taxon>Eurotiomycetes</taxon>
        <taxon>Eurotiomycetidae</taxon>
        <taxon>Eurotiales</taxon>
        <taxon>Aspergillaceae</taxon>
        <taxon>Penicillium</taxon>
    </lineage>
</organism>
<dbReference type="AlphaFoldDB" id="A0A9W9J7V6"/>
<protein>
    <submittedName>
        <fullName evidence="1">Uncharacterized protein</fullName>
    </submittedName>
</protein>
<accession>A0A9W9J7V6</accession>
<keyword evidence="2" id="KW-1185">Reference proteome</keyword>
<evidence type="ECO:0000313" key="2">
    <source>
        <dbReference type="Proteomes" id="UP001150879"/>
    </source>
</evidence>
<name>A0A9W9J7V6_9EURO</name>
<dbReference type="OrthoDB" id="6612291at2759"/>
<reference evidence="1" key="1">
    <citation type="submission" date="2022-11" db="EMBL/GenBank/DDBJ databases">
        <authorList>
            <person name="Petersen C."/>
        </authorList>
    </citation>
    <scope>NUCLEOTIDE SEQUENCE</scope>
    <source>
        <strain evidence="1">IBT 16849</strain>
    </source>
</reference>
<dbReference type="Proteomes" id="UP001150879">
    <property type="component" value="Unassembled WGS sequence"/>
</dbReference>
<comment type="caution">
    <text evidence="1">The sequence shown here is derived from an EMBL/GenBank/DDBJ whole genome shotgun (WGS) entry which is preliminary data.</text>
</comment>
<gene>
    <name evidence="1" type="ORF">N7472_008914</name>
</gene>
<evidence type="ECO:0000313" key="1">
    <source>
        <dbReference type="EMBL" id="KAJ5189900.1"/>
    </source>
</evidence>
<dbReference type="EMBL" id="JAPQKP010000005">
    <property type="protein sequence ID" value="KAJ5189900.1"/>
    <property type="molecule type" value="Genomic_DNA"/>
</dbReference>